<comment type="subcellular location">
    <subcellularLocation>
        <location evidence="1">Nucleus</location>
    </subcellularLocation>
</comment>
<evidence type="ECO:0000256" key="2">
    <source>
        <dbReference type="ARBA" id="ARBA00022448"/>
    </source>
</evidence>
<dbReference type="OrthoDB" id="248320at2759"/>
<dbReference type="GO" id="GO:0008139">
    <property type="term" value="F:nuclear localization sequence binding"/>
    <property type="evidence" value="ECO:0007669"/>
    <property type="project" value="TreeGrafter"/>
</dbReference>
<dbReference type="InterPro" id="IPR026054">
    <property type="entry name" value="Nucleoporin"/>
</dbReference>
<dbReference type="GO" id="GO:0006606">
    <property type="term" value="P:protein import into nucleus"/>
    <property type="evidence" value="ECO:0007669"/>
    <property type="project" value="TreeGrafter"/>
</dbReference>
<dbReference type="EMBL" id="CAACVG010007426">
    <property type="protein sequence ID" value="VEN45358.1"/>
    <property type="molecule type" value="Genomic_DNA"/>
</dbReference>
<gene>
    <name evidence="6" type="ORF">CALMAC_LOCUS7835</name>
</gene>
<protein>
    <recommendedName>
        <fullName evidence="5">Nucleoporin Nup159/Nup146 N-terminal domain-containing protein</fullName>
    </recommendedName>
</protein>
<feature type="non-terminal residue" evidence="6">
    <location>
        <position position="726"/>
    </location>
</feature>
<evidence type="ECO:0000256" key="1">
    <source>
        <dbReference type="ARBA" id="ARBA00004123"/>
    </source>
</evidence>
<dbReference type="InterPro" id="IPR015943">
    <property type="entry name" value="WD40/YVTN_repeat-like_dom_sf"/>
</dbReference>
<evidence type="ECO:0000313" key="6">
    <source>
        <dbReference type="EMBL" id="VEN45358.1"/>
    </source>
</evidence>
<dbReference type="GO" id="GO:0006405">
    <property type="term" value="P:RNA export from nucleus"/>
    <property type="evidence" value="ECO:0007669"/>
    <property type="project" value="TreeGrafter"/>
</dbReference>
<accession>A0A653CBT3</accession>
<sequence>FSVIQTKCIENYSSKDKEDISNYPRRTIPLPNVPLHVSVNCDCTILAVVLEKDNCPTVVFYDVLSFYKQNVAIIKEIRLSATPGTLISQVGWNPALPGVFTACKKDGSLGVYEIKDNIIDVNEIPPAAEACCFCWSPKGKRIAVGSRNGKITQYKPDLKPVAVINPPPLDASHSLISLQWVASYQFIGIYQSMDAADQTKLIVIDAPKTGENVYINYEDICYSGSTRKSYFYMIFQQHWNILMVASSNSSELGVLGMCEENWLQWILPDTGRAELPLTTNYQDAFPVGTCFDTSPTSPMPWGEDTIPPCPYLVLLSHTGVMCIFDVVNLKQGTPTVCSPPENIVNTSGLSLFTTSQPTVIEVNLGVAADASPMPTKTPTTAAVIVPQQPLPTYKPSTFSFAQQPQTPKVEIAPPSVAVGQSAAAPALPPAPSAFHSQVQPRSEQPLFGEQQSGSSLTFGAAGVTGDVVQLKSTQNPTTGKTSLKDATTVLLEKMIKEECACLDVQIKALLAQGRSGGKIDIGDGEKSQLVKQLQEPLKFIEEIVEVCFAQNAEVHSLQHDLIFSWALYEDTLSRYNSKEDTLLMESQPLDPVAERRQVETKKTLYYIESQLSQASKALDEKWDRFQDYAKRTYRTQQVPTMEAIFQTMVRQNAILQKQMDLEAINATAVGKPRLPLSQLLINKKHRIVSLQIIEGRYGECPLAELDEHVVFLPGRAAEVILGNLEQ</sequence>
<keyword evidence="3" id="KW-0539">Nucleus</keyword>
<reference evidence="6 7" key="1">
    <citation type="submission" date="2019-01" db="EMBL/GenBank/DDBJ databases">
        <authorList>
            <person name="Sayadi A."/>
        </authorList>
    </citation>
    <scope>NUCLEOTIDE SEQUENCE [LARGE SCALE GENOMIC DNA]</scope>
</reference>
<dbReference type="PANTHER" id="PTHR23193:SF46">
    <property type="entry name" value="NUCLEAR PORE COMPLEX PROTEIN NUP214"/>
    <property type="match status" value="1"/>
</dbReference>
<keyword evidence="2" id="KW-0813">Transport</keyword>
<dbReference type="Gene3D" id="2.130.10.10">
    <property type="entry name" value="YVTN repeat-like/Quinoprotein amine dehydrogenase"/>
    <property type="match status" value="1"/>
</dbReference>
<name>A0A653CBT3_CALMS</name>
<keyword evidence="7" id="KW-1185">Reference proteome</keyword>
<feature type="region of interest" description="Disordered" evidence="4">
    <location>
        <begin position="422"/>
        <end position="451"/>
    </location>
</feature>
<feature type="domain" description="Nucleoporin Nup159/Nup146 N-terminal" evidence="5">
    <location>
        <begin position="9"/>
        <end position="320"/>
    </location>
</feature>
<evidence type="ECO:0000259" key="5">
    <source>
        <dbReference type="Pfam" id="PF16755"/>
    </source>
</evidence>
<dbReference type="GO" id="GO:0017056">
    <property type="term" value="F:structural constituent of nuclear pore"/>
    <property type="evidence" value="ECO:0007669"/>
    <property type="project" value="TreeGrafter"/>
</dbReference>
<proteinExistence type="predicted"/>
<feature type="non-terminal residue" evidence="6">
    <location>
        <position position="1"/>
    </location>
</feature>
<evidence type="ECO:0000256" key="4">
    <source>
        <dbReference type="SAM" id="MobiDB-lite"/>
    </source>
</evidence>
<dbReference type="SUPFAM" id="SSF117289">
    <property type="entry name" value="Nucleoporin domain"/>
    <property type="match status" value="1"/>
</dbReference>
<dbReference type="PANTHER" id="PTHR23193">
    <property type="entry name" value="NUCLEAR PORE COMPLEX PROTEIN NUP"/>
    <property type="match status" value="1"/>
</dbReference>
<evidence type="ECO:0000256" key="3">
    <source>
        <dbReference type="ARBA" id="ARBA00023242"/>
    </source>
</evidence>
<dbReference type="Pfam" id="PF16755">
    <property type="entry name" value="Beta-prop_NUP159_NUP214"/>
    <property type="match status" value="1"/>
</dbReference>
<evidence type="ECO:0000313" key="7">
    <source>
        <dbReference type="Proteomes" id="UP000410492"/>
    </source>
</evidence>
<organism evidence="6 7">
    <name type="scientific">Callosobruchus maculatus</name>
    <name type="common">Southern cowpea weevil</name>
    <name type="synonym">Pulse bruchid</name>
    <dbReference type="NCBI Taxonomy" id="64391"/>
    <lineage>
        <taxon>Eukaryota</taxon>
        <taxon>Metazoa</taxon>
        <taxon>Ecdysozoa</taxon>
        <taxon>Arthropoda</taxon>
        <taxon>Hexapoda</taxon>
        <taxon>Insecta</taxon>
        <taxon>Pterygota</taxon>
        <taxon>Neoptera</taxon>
        <taxon>Endopterygota</taxon>
        <taxon>Coleoptera</taxon>
        <taxon>Polyphaga</taxon>
        <taxon>Cucujiformia</taxon>
        <taxon>Chrysomeloidea</taxon>
        <taxon>Chrysomelidae</taxon>
        <taxon>Bruchinae</taxon>
        <taxon>Bruchini</taxon>
        <taxon>Callosobruchus</taxon>
    </lineage>
</organism>
<dbReference type="GO" id="GO:0005643">
    <property type="term" value="C:nuclear pore"/>
    <property type="evidence" value="ECO:0007669"/>
    <property type="project" value="TreeGrafter"/>
</dbReference>
<dbReference type="Proteomes" id="UP000410492">
    <property type="component" value="Unassembled WGS sequence"/>
</dbReference>
<dbReference type="InterPro" id="IPR039462">
    <property type="entry name" value="Nup159/Nup146_N"/>
</dbReference>
<dbReference type="AlphaFoldDB" id="A0A653CBT3"/>